<feature type="compositionally biased region" description="Polar residues" evidence="1">
    <location>
        <begin position="217"/>
        <end position="228"/>
    </location>
</feature>
<gene>
    <name evidence="2" type="ORF">ACAOBT_LOCUS32510</name>
</gene>
<comment type="caution">
    <text evidence="2">The sequence shown here is derived from an EMBL/GenBank/DDBJ whole genome shotgun (WGS) entry which is preliminary data.</text>
</comment>
<evidence type="ECO:0000313" key="3">
    <source>
        <dbReference type="Proteomes" id="UP001152888"/>
    </source>
</evidence>
<feature type="region of interest" description="Disordered" evidence="1">
    <location>
        <begin position="111"/>
        <end position="151"/>
    </location>
</feature>
<sequence length="354" mass="35917">MFFPFQSPRPYESDTSDSHSDSEVPTSLTTTSRGLLNNNHHHNLRPGHQPHQLQLQHLGVQARGGGATATAAAAAAAAAAAHAAMTTIENVSMAALAVAALSGAAHAAAHAASNGAPPTSGAGQRQSPSGSAASVSPALPPGGGVAGQAPPPHLPYLANVARSFQSVAGNGTTGTGGGATDVDKGGGGTGAGGGEQPLDLSKGGSATSGSSPSAASNAQQEKISSPLGNNLPRLPTLDTKHIFKSTLRNKVYKLALEKERESHLNSSTLKLDEEEAMDDDKELSGSSAVRGRPATHLPIRLDSGATWHGGRHSRRIAPPAGRCRGSPRRRPLSAADVTAAVSSRRCCWGHCSRS</sequence>
<evidence type="ECO:0000256" key="1">
    <source>
        <dbReference type="SAM" id="MobiDB-lite"/>
    </source>
</evidence>
<organism evidence="2 3">
    <name type="scientific">Acanthoscelides obtectus</name>
    <name type="common">Bean weevil</name>
    <name type="synonym">Bruchus obtectus</name>
    <dbReference type="NCBI Taxonomy" id="200917"/>
    <lineage>
        <taxon>Eukaryota</taxon>
        <taxon>Metazoa</taxon>
        <taxon>Ecdysozoa</taxon>
        <taxon>Arthropoda</taxon>
        <taxon>Hexapoda</taxon>
        <taxon>Insecta</taxon>
        <taxon>Pterygota</taxon>
        <taxon>Neoptera</taxon>
        <taxon>Endopterygota</taxon>
        <taxon>Coleoptera</taxon>
        <taxon>Polyphaga</taxon>
        <taxon>Cucujiformia</taxon>
        <taxon>Chrysomeloidea</taxon>
        <taxon>Chrysomelidae</taxon>
        <taxon>Bruchinae</taxon>
        <taxon>Bruchini</taxon>
        <taxon>Acanthoscelides</taxon>
    </lineage>
</organism>
<protein>
    <submittedName>
        <fullName evidence="2">Uncharacterized protein</fullName>
    </submittedName>
</protein>
<feature type="compositionally biased region" description="Gly residues" evidence="1">
    <location>
        <begin position="171"/>
        <end position="195"/>
    </location>
</feature>
<feature type="compositionally biased region" description="Low complexity" evidence="1">
    <location>
        <begin position="201"/>
        <end position="216"/>
    </location>
</feature>
<dbReference type="OrthoDB" id="10028342at2759"/>
<keyword evidence="3" id="KW-1185">Reference proteome</keyword>
<reference evidence="2" key="1">
    <citation type="submission" date="2022-03" db="EMBL/GenBank/DDBJ databases">
        <authorList>
            <person name="Sayadi A."/>
        </authorList>
    </citation>
    <scope>NUCLEOTIDE SEQUENCE</scope>
</reference>
<feature type="region of interest" description="Disordered" evidence="1">
    <location>
        <begin position="262"/>
        <end position="335"/>
    </location>
</feature>
<accession>A0A9P0M9L5</accession>
<name>A0A9P0M9L5_ACAOB</name>
<evidence type="ECO:0000313" key="2">
    <source>
        <dbReference type="EMBL" id="CAH2011943.1"/>
    </source>
</evidence>
<feature type="compositionally biased region" description="Acidic residues" evidence="1">
    <location>
        <begin position="272"/>
        <end position="281"/>
    </location>
</feature>
<feature type="compositionally biased region" description="Low complexity" evidence="1">
    <location>
        <begin position="126"/>
        <end position="137"/>
    </location>
</feature>
<dbReference type="Proteomes" id="UP001152888">
    <property type="component" value="Unassembled WGS sequence"/>
</dbReference>
<dbReference type="EMBL" id="CAKOFQ010008128">
    <property type="protein sequence ID" value="CAH2011943.1"/>
    <property type="molecule type" value="Genomic_DNA"/>
</dbReference>
<feature type="region of interest" description="Disordered" evidence="1">
    <location>
        <begin position="168"/>
        <end position="235"/>
    </location>
</feature>
<feature type="compositionally biased region" description="Polar residues" evidence="1">
    <location>
        <begin position="23"/>
        <end position="34"/>
    </location>
</feature>
<proteinExistence type="predicted"/>
<feature type="region of interest" description="Disordered" evidence="1">
    <location>
        <begin position="1"/>
        <end position="49"/>
    </location>
</feature>
<dbReference type="AlphaFoldDB" id="A0A9P0M9L5"/>